<evidence type="ECO:0000259" key="2">
    <source>
        <dbReference type="Pfam" id="PF13411"/>
    </source>
</evidence>
<dbReference type="GO" id="GO:0006355">
    <property type="term" value="P:regulation of DNA-templated transcription"/>
    <property type="evidence" value="ECO:0007669"/>
    <property type="project" value="InterPro"/>
</dbReference>
<comment type="caution">
    <text evidence="3">The sequence shown here is derived from an EMBL/GenBank/DDBJ whole genome shotgun (WGS) entry which is preliminary data.</text>
</comment>
<feature type="domain" description="HTH merR-type" evidence="2">
    <location>
        <begin position="5"/>
        <end position="58"/>
    </location>
</feature>
<evidence type="ECO:0000313" key="3">
    <source>
        <dbReference type="EMBL" id="TXC79064.1"/>
    </source>
</evidence>
<feature type="region of interest" description="Disordered" evidence="1">
    <location>
        <begin position="71"/>
        <end position="98"/>
    </location>
</feature>
<dbReference type="InterPro" id="IPR009061">
    <property type="entry name" value="DNA-bd_dom_put_sf"/>
</dbReference>
<feature type="compositionally biased region" description="Basic residues" evidence="1">
    <location>
        <begin position="85"/>
        <end position="98"/>
    </location>
</feature>
<dbReference type="Gene3D" id="1.10.1660.10">
    <property type="match status" value="1"/>
</dbReference>
<dbReference type="InterPro" id="IPR000551">
    <property type="entry name" value="MerR-type_HTH_dom"/>
</dbReference>
<dbReference type="Proteomes" id="UP000321776">
    <property type="component" value="Unassembled WGS sequence"/>
</dbReference>
<dbReference type="EMBL" id="VOQS01000005">
    <property type="protein sequence ID" value="TXC79064.1"/>
    <property type="molecule type" value="Genomic_DNA"/>
</dbReference>
<evidence type="ECO:0000256" key="1">
    <source>
        <dbReference type="SAM" id="MobiDB-lite"/>
    </source>
</evidence>
<protein>
    <submittedName>
        <fullName evidence="3">MerR family transcriptional regulator</fullName>
    </submittedName>
</protein>
<dbReference type="GO" id="GO:0003677">
    <property type="term" value="F:DNA binding"/>
    <property type="evidence" value="ECO:0007669"/>
    <property type="project" value="InterPro"/>
</dbReference>
<accession>A0A5C6V221</accession>
<proteinExistence type="predicted"/>
<dbReference type="Pfam" id="PF13411">
    <property type="entry name" value="MerR_1"/>
    <property type="match status" value="1"/>
</dbReference>
<gene>
    <name evidence="3" type="ORF">FRZ40_32020</name>
</gene>
<dbReference type="AlphaFoldDB" id="A0A5C6V221"/>
<reference evidence="3 4" key="1">
    <citation type="journal article" date="2018" name="Int. J. Syst. Evol. Microbiol.">
        <title>Paraburkholderia azotifigens sp. nov., a nitrogen-fixing bacterium isolated from paddy soil.</title>
        <authorList>
            <person name="Choi G.M."/>
            <person name="Im W.T."/>
        </authorList>
    </citation>
    <scope>NUCLEOTIDE SEQUENCE [LARGE SCALE GENOMIC DNA]</scope>
    <source>
        <strain evidence="3 4">NF 2-5-3</strain>
    </source>
</reference>
<name>A0A5C6V221_9BURK</name>
<sequence length="98" mass="11476">MRLLSINETAAELSVAVGTLRRWYRQGLMLPFGRTVGEHRRFQREAVQTATPQRRLLRERRSAMGAFLARPGRTAQSAGRETRKVLRRRRHHGYRGRH</sequence>
<evidence type="ECO:0000313" key="4">
    <source>
        <dbReference type="Proteomes" id="UP000321776"/>
    </source>
</evidence>
<dbReference type="SUPFAM" id="SSF46955">
    <property type="entry name" value="Putative DNA-binding domain"/>
    <property type="match status" value="1"/>
</dbReference>
<organism evidence="3 4">
    <name type="scientific">Paraburkholderia azotifigens</name>
    <dbReference type="NCBI Taxonomy" id="2057004"/>
    <lineage>
        <taxon>Bacteria</taxon>
        <taxon>Pseudomonadati</taxon>
        <taxon>Pseudomonadota</taxon>
        <taxon>Betaproteobacteria</taxon>
        <taxon>Burkholderiales</taxon>
        <taxon>Burkholderiaceae</taxon>
        <taxon>Paraburkholderia</taxon>
    </lineage>
</organism>